<accession>A0A498SBJ9</accession>
<evidence type="ECO:0000313" key="1">
    <source>
        <dbReference type="EMBL" id="VBB28263.1"/>
    </source>
</evidence>
<dbReference type="PANTHER" id="PTHR12507">
    <property type="entry name" value="REDUCED GROWTH PHENOTYPE 1 RGP1, YEAST -RELATED"/>
    <property type="match status" value="1"/>
</dbReference>
<name>A0A498SBJ9_ACAVI</name>
<evidence type="ECO:0000313" key="2">
    <source>
        <dbReference type="Proteomes" id="UP000276991"/>
    </source>
</evidence>
<protein>
    <submittedName>
        <fullName evidence="1">Uncharacterized protein</fullName>
    </submittedName>
</protein>
<reference evidence="1 2" key="1">
    <citation type="submission" date="2018-08" db="EMBL/GenBank/DDBJ databases">
        <authorList>
            <person name="Laetsch R D."/>
            <person name="Stevens L."/>
            <person name="Kumar S."/>
            <person name="Blaxter L. M."/>
        </authorList>
    </citation>
    <scope>NUCLEOTIDE SEQUENCE [LARGE SCALE GENOMIC DNA]</scope>
</reference>
<sequence length="729" mass="80820">MLTGRARVVYVGDEFIHLSKGGLDGKIVAFKDSWLASSYDLQDWVTFKAKSYEAEPPHCNFGVRFKALAKSVKFESKAVMSEGIGTFFKVDEHQGQYGFITTNDGNTVYFTASVVRPETQDIRNAFKTGTQIRYKAIEQKQNNCRWRAIAVCNKNVTFENFSSRQQKPIESSNNKQITAAVIKKISQSSAPAANAVTKHIANNDIHPNGLQTTMWATTNLPHNSSIQSMKQVNSAVDSRSSSVSRSETSGVMGSSRLSSTSLLTTNALPSATFSESTGTGDAYEDAVRLMAYFRHLVTECSYFRQTMPIEIVAKLDRESAVYLAGEAIQCKVTVQNIGNDEESLAWGSVHVQCERIVRASMVHIPLSKKSSVEGKSKGIGTTAMSSSAFTVFSCRPVILFCELVLNVGECRSFECTQQLPLDSIPPSFKGHLVRYIYKLTLGVQHVKSPIKLIHIPLRIIQADLGLTLPSSPTLVNPFISNHSVGPSIVDLAMETIDCLTAPHGAYSYSITNASGRVASFSLNKKAYKLGEDVIGRFNFDNYTVRCLQMNSEICASKPINDLKQARISSHHNFKLCISPNIFAIHSRKRFPQCEFAVSLQSVENLVNEEWCSHTFVTTHMTQHIVCAYWTEATIRLHIPLSATSTFYTDTGNLFPTSAYFLVHLKWRLHFEFVTCNDFNEEVEEGLWQAPANINIETMSWDLDIKIFPCSPHNAALTLPSPAAPASIVV</sequence>
<dbReference type="Pfam" id="PF08737">
    <property type="entry name" value="Rgp1"/>
    <property type="match status" value="2"/>
</dbReference>
<keyword evidence="2" id="KW-1185">Reference proteome</keyword>
<proteinExistence type="predicted"/>
<organism evidence="1 2">
    <name type="scientific">Acanthocheilonema viteae</name>
    <name type="common">Filarial nematode worm</name>
    <name type="synonym">Dipetalonema viteae</name>
    <dbReference type="NCBI Taxonomy" id="6277"/>
    <lineage>
        <taxon>Eukaryota</taxon>
        <taxon>Metazoa</taxon>
        <taxon>Ecdysozoa</taxon>
        <taxon>Nematoda</taxon>
        <taxon>Chromadorea</taxon>
        <taxon>Rhabditida</taxon>
        <taxon>Spirurina</taxon>
        <taxon>Spiruromorpha</taxon>
        <taxon>Filarioidea</taxon>
        <taxon>Onchocercidae</taxon>
        <taxon>Acanthocheilonema</taxon>
    </lineage>
</organism>
<gene>
    <name evidence="1" type="ORF">NAV_LOCUS3093</name>
</gene>
<dbReference type="OrthoDB" id="1918at2759"/>
<dbReference type="STRING" id="6277.A0A498SBJ9"/>
<dbReference type="InterPro" id="IPR014848">
    <property type="entry name" value="Rgp1"/>
</dbReference>
<dbReference type="Proteomes" id="UP000276991">
    <property type="component" value="Unassembled WGS sequence"/>
</dbReference>
<dbReference type="EMBL" id="UPTC01000372">
    <property type="protein sequence ID" value="VBB28263.1"/>
    <property type="molecule type" value="Genomic_DNA"/>
</dbReference>
<dbReference type="AlphaFoldDB" id="A0A498SBJ9"/>